<dbReference type="InterPro" id="IPR044524">
    <property type="entry name" value="Isoase_HisA-like"/>
</dbReference>
<dbReference type="UniPathway" id="UPA00031">
    <property type="reaction ID" value="UER00009"/>
</dbReference>
<evidence type="ECO:0000256" key="3">
    <source>
        <dbReference type="ARBA" id="ARBA00012550"/>
    </source>
</evidence>
<comment type="similarity">
    <text evidence="2 7">Belongs to the HisA/HisF family.</text>
</comment>
<dbReference type="Pfam" id="PF00977">
    <property type="entry name" value="His_biosynth"/>
    <property type="match status" value="1"/>
</dbReference>
<evidence type="ECO:0000256" key="2">
    <source>
        <dbReference type="ARBA" id="ARBA00009667"/>
    </source>
</evidence>
<dbReference type="GO" id="GO:0005737">
    <property type="term" value="C:cytoplasm"/>
    <property type="evidence" value="ECO:0007669"/>
    <property type="project" value="TreeGrafter"/>
</dbReference>
<evidence type="ECO:0000313" key="9">
    <source>
        <dbReference type="EMBL" id="CAD8376849.1"/>
    </source>
</evidence>
<dbReference type="InterPro" id="IPR006062">
    <property type="entry name" value="His_biosynth"/>
</dbReference>
<dbReference type="SUPFAM" id="SSF51366">
    <property type="entry name" value="Ribulose-phoshate binding barrel"/>
    <property type="match status" value="1"/>
</dbReference>
<evidence type="ECO:0000256" key="1">
    <source>
        <dbReference type="ARBA" id="ARBA00005133"/>
    </source>
</evidence>
<evidence type="ECO:0000256" key="8">
    <source>
        <dbReference type="SAM" id="MobiDB-lite"/>
    </source>
</evidence>
<accession>A0A7S0AX87</accession>
<dbReference type="EMBL" id="HBEJ01015777">
    <property type="protein sequence ID" value="CAD8376849.1"/>
    <property type="molecule type" value="Transcribed_RNA"/>
</dbReference>
<reference evidence="9" key="1">
    <citation type="submission" date="2021-01" db="EMBL/GenBank/DDBJ databases">
        <authorList>
            <person name="Corre E."/>
            <person name="Pelletier E."/>
            <person name="Niang G."/>
            <person name="Scheremetjew M."/>
            <person name="Finn R."/>
            <person name="Kale V."/>
            <person name="Holt S."/>
            <person name="Cochrane G."/>
            <person name="Meng A."/>
            <person name="Brown T."/>
            <person name="Cohen L."/>
        </authorList>
    </citation>
    <scope>NUCLEOTIDE SEQUENCE</scope>
    <source>
        <strain evidence="9">CCMP3303</strain>
    </source>
</reference>
<dbReference type="FunFam" id="3.20.20.70:FF:000110">
    <property type="entry name" value="1-(5-phosphoribosyl)-5-[(5-phosphoribosylamino)methylideneamino] imidazole-4-carboxamide isomerase, chloroplastic"/>
    <property type="match status" value="1"/>
</dbReference>
<comment type="pathway">
    <text evidence="1">Amino-acid biosynthesis; L-histidine biosynthesis; L-histidine from 5-phospho-alpha-D-ribose 1-diphosphate: step 4/9.</text>
</comment>
<dbReference type="Gene3D" id="3.20.20.70">
    <property type="entry name" value="Aldolase class I"/>
    <property type="match status" value="1"/>
</dbReference>
<dbReference type="GO" id="GO:0000105">
    <property type="term" value="P:L-histidine biosynthetic process"/>
    <property type="evidence" value="ECO:0007669"/>
    <property type="project" value="UniProtKB-UniPathway"/>
</dbReference>
<keyword evidence="6" id="KW-0413">Isomerase</keyword>
<organism evidence="9">
    <name type="scientific">Minutocellus polymorphus</name>
    <dbReference type="NCBI Taxonomy" id="265543"/>
    <lineage>
        <taxon>Eukaryota</taxon>
        <taxon>Sar</taxon>
        <taxon>Stramenopiles</taxon>
        <taxon>Ochrophyta</taxon>
        <taxon>Bacillariophyta</taxon>
        <taxon>Mediophyceae</taxon>
        <taxon>Cymatosirophycidae</taxon>
        <taxon>Cymatosirales</taxon>
        <taxon>Cymatosiraceae</taxon>
        <taxon>Minutocellus</taxon>
    </lineage>
</organism>
<dbReference type="InterPro" id="IPR011858">
    <property type="entry name" value="His6/HISN3"/>
</dbReference>
<dbReference type="NCBIfam" id="TIGR02129">
    <property type="entry name" value="hisA_euk"/>
    <property type="match status" value="1"/>
</dbReference>
<dbReference type="PANTHER" id="PTHR43090:SF2">
    <property type="entry name" value="1-(5-PHOSPHORIBOSYL)-5-[(5-PHOSPHORIBOSYLAMINO)METHYLIDENEAMINO] IMIDAZOLE-4-CARBOXAMIDE ISOMERASE"/>
    <property type="match status" value="1"/>
</dbReference>
<proteinExistence type="inferred from homology"/>
<protein>
    <recommendedName>
        <fullName evidence="3">1-(5-phosphoribosyl)-5-[(5-phosphoribosylamino)methylideneamino]imidazole-4-carboxamideisomerase</fullName>
        <ecNumber evidence="3">5.3.1.16</ecNumber>
    </recommendedName>
</protein>
<dbReference type="GO" id="GO:0000162">
    <property type="term" value="P:L-tryptophan biosynthetic process"/>
    <property type="evidence" value="ECO:0007669"/>
    <property type="project" value="TreeGrafter"/>
</dbReference>
<evidence type="ECO:0000256" key="6">
    <source>
        <dbReference type="ARBA" id="ARBA00023235"/>
    </source>
</evidence>
<dbReference type="InterPro" id="IPR011060">
    <property type="entry name" value="RibuloseP-bd_barrel"/>
</dbReference>
<dbReference type="CDD" id="cd04723">
    <property type="entry name" value="HisA_HisF"/>
    <property type="match status" value="1"/>
</dbReference>
<keyword evidence="5 7" id="KW-0368">Histidine biosynthesis</keyword>
<keyword evidence="4 7" id="KW-0028">Amino-acid biosynthesis</keyword>
<evidence type="ECO:0000256" key="4">
    <source>
        <dbReference type="ARBA" id="ARBA00022605"/>
    </source>
</evidence>
<sequence>MKFRPCIDLHSGQVKQIVGSTLTDEAGGDGATKKPDDDLATNFSTDRPASSYAEMYLRDKLTGGHVIMLGPGNVDAAKSALKAYRGGLQVGGGVNTSNAREWLDAGASHVIVTSYVFHNGQIDMGRLRSLVDSIGKDRLVLDLSCRRKPGDSTGSYYVVTDRWQNYTDVEVDAATLVDLGRYCDEFLVHGVENEGKRCGILEDLVELLGKHSPIPVTYAGGVKDISDLDRVKELGKGKVDLTIGSALDCFGGRISYDDVVAWHQKENA</sequence>
<name>A0A7S0AX87_9STRA</name>
<evidence type="ECO:0000256" key="7">
    <source>
        <dbReference type="RuleBase" id="RU003657"/>
    </source>
</evidence>
<feature type="region of interest" description="Disordered" evidence="8">
    <location>
        <begin position="22"/>
        <end position="44"/>
    </location>
</feature>
<dbReference type="EC" id="5.3.1.16" evidence="3"/>
<dbReference type="AlphaFoldDB" id="A0A7S0AX87"/>
<gene>
    <name evidence="9" type="ORF">MPOL1434_LOCUS9217</name>
</gene>
<dbReference type="GO" id="GO:0003949">
    <property type="term" value="F:1-(5-phosphoribosyl)-5-[(5-phosphoribosylamino)methylideneamino]imidazole-4-carboxamide isomerase activity"/>
    <property type="evidence" value="ECO:0007669"/>
    <property type="project" value="UniProtKB-EC"/>
</dbReference>
<evidence type="ECO:0000256" key="5">
    <source>
        <dbReference type="ARBA" id="ARBA00023102"/>
    </source>
</evidence>
<dbReference type="InterPro" id="IPR013785">
    <property type="entry name" value="Aldolase_TIM"/>
</dbReference>
<dbReference type="PANTHER" id="PTHR43090">
    <property type="entry name" value="1-(5-PHOSPHORIBOSYL)-5-[(5-PHOSPHORIBOSYLAMINO)METHYLIDENEAMINO] IMIDAZOLE-4-CARBOXAMIDE ISOMERASE"/>
    <property type="match status" value="1"/>
</dbReference>